<feature type="transmembrane region" description="Helical" evidence="7">
    <location>
        <begin position="371"/>
        <end position="390"/>
    </location>
</feature>
<gene>
    <name evidence="10" type="ORF">BDK89_3701</name>
</gene>
<feature type="domain" description="ABC3 transporter permease C-terminal" evidence="8">
    <location>
        <begin position="288"/>
        <end position="399"/>
    </location>
</feature>
<evidence type="ECO:0000256" key="7">
    <source>
        <dbReference type="SAM" id="Phobius"/>
    </source>
</evidence>
<dbReference type="Pfam" id="PF02687">
    <property type="entry name" value="FtsX"/>
    <property type="match status" value="1"/>
</dbReference>
<dbReference type="PANTHER" id="PTHR30572">
    <property type="entry name" value="MEMBRANE COMPONENT OF TRANSPORTER-RELATED"/>
    <property type="match status" value="1"/>
</dbReference>
<proteinExistence type="inferred from homology"/>
<accession>A0A4R7I383</accession>
<dbReference type="EMBL" id="SOAU01000001">
    <property type="protein sequence ID" value="TDT18087.1"/>
    <property type="molecule type" value="Genomic_DNA"/>
</dbReference>
<dbReference type="GO" id="GO:0005886">
    <property type="term" value="C:plasma membrane"/>
    <property type="evidence" value="ECO:0007669"/>
    <property type="project" value="UniProtKB-SubCell"/>
</dbReference>
<dbReference type="Proteomes" id="UP000294558">
    <property type="component" value="Unassembled WGS sequence"/>
</dbReference>
<keyword evidence="2" id="KW-1003">Cell membrane</keyword>
<dbReference type="InterPro" id="IPR003838">
    <property type="entry name" value="ABC3_permease_C"/>
</dbReference>
<evidence type="ECO:0000256" key="5">
    <source>
        <dbReference type="ARBA" id="ARBA00023136"/>
    </source>
</evidence>
<evidence type="ECO:0000313" key="10">
    <source>
        <dbReference type="EMBL" id="TDT18087.1"/>
    </source>
</evidence>
<evidence type="ECO:0000256" key="4">
    <source>
        <dbReference type="ARBA" id="ARBA00022989"/>
    </source>
</evidence>
<dbReference type="RefSeq" id="WP_243839220.1">
    <property type="nucleotide sequence ID" value="NZ_SOAU01000001.1"/>
</dbReference>
<comment type="subcellular location">
    <subcellularLocation>
        <location evidence="1">Cell membrane</location>
        <topology evidence="1">Multi-pass membrane protein</topology>
    </subcellularLocation>
</comment>
<keyword evidence="11" id="KW-1185">Reference proteome</keyword>
<dbReference type="AlphaFoldDB" id="A0A4R7I383"/>
<comment type="similarity">
    <text evidence="6">Belongs to the ABC-4 integral membrane protein family.</text>
</comment>
<evidence type="ECO:0000259" key="9">
    <source>
        <dbReference type="Pfam" id="PF12704"/>
    </source>
</evidence>
<dbReference type="InterPro" id="IPR050250">
    <property type="entry name" value="Macrolide_Exporter_MacB"/>
</dbReference>
<dbReference type="InterPro" id="IPR025857">
    <property type="entry name" value="MacB_PCD"/>
</dbReference>
<evidence type="ECO:0000259" key="8">
    <source>
        <dbReference type="Pfam" id="PF02687"/>
    </source>
</evidence>
<name>A0A4R7I383_9ACTN</name>
<evidence type="ECO:0000256" key="1">
    <source>
        <dbReference type="ARBA" id="ARBA00004651"/>
    </source>
</evidence>
<keyword evidence="5 7" id="KW-0472">Membrane</keyword>
<evidence type="ECO:0000256" key="3">
    <source>
        <dbReference type="ARBA" id="ARBA00022692"/>
    </source>
</evidence>
<comment type="caution">
    <text evidence="10">The sequence shown here is derived from an EMBL/GenBank/DDBJ whole genome shotgun (WGS) entry which is preliminary data.</text>
</comment>
<dbReference type="GO" id="GO:0022857">
    <property type="term" value="F:transmembrane transporter activity"/>
    <property type="evidence" value="ECO:0007669"/>
    <property type="project" value="TreeGrafter"/>
</dbReference>
<organism evidence="10 11">
    <name type="scientific">Ilumatobacter fluminis</name>
    <dbReference type="NCBI Taxonomy" id="467091"/>
    <lineage>
        <taxon>Bacteria</taxon>
        <taxon>Bacillati</taxon>
        <taxon>Actinomycetota</taxon>
        <taxon>Acidimicrobiia</taxon>
        <taxon>Acidimicrobiales</taxon>
        <taxon>Ilumatobacteraceae</taxon>
        <taxon>Ilumatobacter</taxon>
    </lineage>
</organism>
<sequence>MTATIEHPKRASVPPSRFRPADVIGVATDGLTHRKVRTVLSAVGITIGIAAMVAVLGLSESSRADLSNQIEELGTNLLTVEATTGLGAGDASLPDDAAAKLGVIGPVEVVADVVTLDELPLRNDVMSDNETKGLSAVAADTDLLDTLRAEVAVGRWLDDTTSTVPTVVLGSVAAERLAIDDVDDGAMITIGDEWFTVIGILDEFPMSENLDRSVFIGRDVAADVFESELNPSVIYVRTDPESVDDVRAVAAATADPQSPDEVSISRPTDALEAQEAADSAFTSLFLGLGAVALLVGGIGIANVMVIAVIERRNEIGLRRALGATRAHIRRQFLVEALLLSSLGGAAGVGLGAAVTALYADIEGWEVVIPPIALIGGFAAAVAIGALAGLYPAMRAARLAPTEALRS</sequence>
<feature type="transmembrane region" description="Helical" evidence="7">
    <location>
        <begin position="39"/>
        <end position="58"/>
    </location>
</feature>
<keyword evidence="3 7" id="KW-0812">Transmembrane</keyword>
<dbReference type="Pfam" id="PF12704">
    <property type="entry name" value="MacB_PCD"/>
    <property type="match status" value="1"/>
</dbReference>
<evidence type="ECO:0000313" key="11">
    <source>
        <dbReference type="Proteomes" id="UP000294558"/>
    </source>
</evidence>
<dbReference type="PANTHER" id="PTHR30572:SF4">
    <property type="entry name" value="ABC TRANSPORTER PERMEASE YTRF"/>
    <property type="match status" value="1"/>
</dbReference>
<feature type="transmembrane region" description="Helical" evidence="7">
    <location>
        <begin position="332"/>
        <end position="359"/>
    </location>
</feature>
<protein>
    <submittedName>
        <fullName evidence="10">Putative ABC transport system permease protein</fullName>
    </submittedName>
</protein>
<feature type="transmembrane region" description="Helical" evidence="7">
    <location>
        <begin position="284"/>
        <end position="309"/>
    </location>
</feature>
<evidence type="ECO:0000256" key="2">
    <source>
        <dbReference type="ARBA" id="ARBA00022475"/>
    </source>
</evidence>
<evidence type="ECO:0000256" key="6">
    <source>
        <dbReference type="ARBA" id="ARBA00038076"/>
    </source>
</evidence>
<feature type="domain" description="MacB-like periplasmic core" evidence="9">
    <location>
        <begin position="38"/>
        <end position="248"/>
    </location>
</feature>
<reference evidence="10 11" key="1">
    <citation type="submission" date="2019-03" db="EMBL/GenBank/DDBJ databases">
        <title>Sequencing the genomes of 1000 actinobacteria strains.</title>
        <authorList>
            <person name="Klenk H.-P."/>
        </authorList>
    </citation>
    <scope>NUCLEOTIDE SEQUENCE [LARGE SCALE GENOMIC DNA]</scope>
    <source>
        <strain evidence="10 11">DSM 18936</strain>
    </source>
</reference>
<keyword evidence="4 7" id="KW-1133">Transmembrane helix</keyword>